<accession>A0ABX0ALZ9</accession>
<sequence length="99" mass="10370">MMLVQPLLLLAQAATMGAAVTYAGGDGTTLRKSVVIVGAHTAAEGVAAELHWISEHLPGATVESRGQITGPPHYDVLTVKLADGKRVDLHFDITAFHGK</sequence>
<keyword evidence="1" id="KW-0732">Signal</keyword>
<feature type="signal peptide" evidence="1">
    <location>
        <begin position="1"/>
        <end position="18"/>
    </location>
</feature>
<proteinExistence type="predicted"/>
<protein>
    <submittedName>
        <fullName evidence="2">Uncharacterized protein</fullName>
    </submittedName>
</protein>
<gene>
    <name evidence="2" type="ORF">DT603_15710</name>
</gene>
<dbReference type="EMBL" id="QOVG01000018">
    <property type="protein sequence ID" value="NDK40284.1"/>
    <property type="molecule type" value="Genomic_DNA"/>
</dbReference>
<evidence type="ECO:0000313" key="2">
    <source>
        <dbReference type="EMBL" id="NDK40284.1"/>
    </source>
</evidence>
<evidence type="ECO:0000313" key="3">
    <source>
        <dbReference type="Proteomes" id="UP001429354"/>
    </source>
</evidence>
<name>A0ABX0ALZ9_9GAMM</name>
<dbReference type="Proteomes" id="UP001429354">
    <property type="component" value="Unassembled WGS sequence"/>
</dbReference>
<organism evidence="2 3">
    <name type="scientific">Pseudoxanthomonas gei</name>
    <dbReference type="NCBI Taxonomy" id="1383030"/>
    <lineage>
        <taxon>Bacteria</taxon>
        <taxon>Pseudomonadati</taxon>
        <taxon>Pseudomonadota</taxon>
        <taxon>Gammaproteobacteria</taxon>
        <taxon>Lysobacterales</taxon>
        <taxon>Lysobacteraceae</taxon>
        <taxon>Pseudoxanthomonas</taxon>
    </lineage>
</organism>
<comment type="caution">
    <text evidence="2">The sequence shown here is derived from an EMBL/GenBank/DDBJ whole genome shotgun (WGS) entry which is preliminary data.</text>
</comment>
<evidence type="ECO:0000256" key="1">
    <source>
        <dbReference type="SAM" id="SignalP"/>
    </source>
</evidence>
<feature type="chain" id="PRO_5045106330" evidence="1">
    <location>
        <begin position="19"/>
        <end position="99"/>
    </location>
</feature>
<keyword evidence="3" id="KW-1185">Reference proteome</keyword>
<reference evidence="2 3" key="1">
    <citation type="submission" date="2018-07" db="EMBL/GenBank/DDBJ databases">
        <title>Whole genome Sequencing of Pseudoxanthomonas gei KCTC 32298 (T).</title>
        <authorList>
            <person name="Kumar S."/>
            <person name="Bansal K."/>
            <person name="Kaur A."/>
            <person name="Patil P."/>
            <person name="Sharma S."/>
            <person name="Patil P.B."/>
        </authorList>
    </citation>
    <scope>NUCLEOTIDE SEQUENCE [LARGE SCALE GENOMIC DNA]</scope>
    <source>
        <strain evidence="2 3">KCTC 32298</strain>
    </source>
</reference>